<keyword evidence="1" id="KW-1133">Transmembrane helix</keyword>
<keyword evidence="1" id="KW-0472">Membrane</keyword>
<dbReference type="EMBL" id="CP139781">
    <property type="protein sequence ID" value="WRQ88767.1"/>
    <property type="molecule type" value="Genomic_DNA"/>
</dbReference>
<accession>A0ABZ1CAP3</accession>
<gene>
    <name evidence="2" type="ORF">K1X11_005080</name>
</gene>
<evidence type="ECO:0000256" key="1">
    <source>
        <dbReference type="SAM" id="Phobius"/>
    </source>
</evidence>
<sequence length="270" mass="29173">MSSLPRPTSAPNESVMLPWILRIGVAGCFIGHGAFGIITKSGWLPYFAVAGIPADLAWQLMPIVGTMDILMGISALVFPTRALFLWAGLWAVWTASLRPLAGEPFWETLERAGNYGVPFALLAVVGLSGPLFKRLPNAWPSLDGVTRQRLAWTLRITTALLLIGHAGLGLFSQKAGLGHHYESIGLSAGITPAVGAFEFFLAAMVLLRPAPALLIGVAVWKLLTEMLFLPAGAPFWEVIERFGSYTAPLTLALMMRRDFPRLAARSLHTA</sequence>
<name>A0ABZ1CAP3_9BACT</name>
<feature type="transmembrane region" description="Helical" evidence="1">
    <location>
        <begin position="184"/>
        <end position="207"/>
    </location>
</feature>
<organism evidence="2 3">
    <name type="scientific">Actomonas aquatica</name>
    <dbReference type="NCBI Taxonomy" id="2866162"/>
    <lineage>
        <taxon>Bacteria</taxon>
        <taxon>Pseudomonadati</taxon>
        <taxon>Verrucomicrobiota</taxon>
        <taxon>Opitutia</taxon>
        <taxon>Opitutales</taxon>
        <taxon>Opitutaceae</taxon>
        <taxon>Actomonas</taxon>
    </lineage>
</organism>
<protein>
    <recommendedName>
        <fullName evidence="4">DoxX family protein</fullName>
    </recommendedName>
</protein>
<feature type="transmembrane region" description="Helical" evidence="1">
    <location>
        <begin position="113"/>
        <end position="132"/>
    </location>
</feature>
<reference evidence="2 3" key="1">
    <citation type="submission" date="2023-12" db="EMBL/GenBank/DDBJ databases">
        <title>Description of an unclassified Opitutus bacterium of Verrucomicrobiota.</title>
        <authorList>
            <person name="Zhang D.-F."/>
        </authorList>
    </citation>
    <scope>NUCLEOTIDE SEQUENCE [LARGE SCALE GENOMIC DNA]</scope>
    <source>
        <strain evidence="2 3">WL0086</strain>
    </source>
</reference>
<evidence type="ECO:0000313" key="2">
    <source>
        <dbReference type="EMBL" id="WRQ88767.1"/>
    </source>
</evidence>
<dbReference type="Proteomes" id="UP000738431">
    <property type="component" value="Chromosome"/>
</dbReference>
<feature type="transmembrane region" description="Helical" evidence="1">
    <location>
        <begin position="152"/>
        <end position="172"/>
    </location>
</feature>
<proteinExistence type="predicted"/>
<keyword evidence="1" id="KW-0812">Transmembrane</keyword>
<feature type="transmembrane region" description="Helical" evidence="1">
    <location>
        <begin position="20"/>
        <end position="44"/>
    </location>
</feature>
<dbReference type="RefSeq" id="WP_221031865.1">
    <property type="nucleotide sequence ID" value="NZ_CP139781.1"/>
</dbReference>
<evidence type="ECO:0008006" key="4">
    <source>
        <dbReference type="Google" id="ProtNLM"/>
    </source>
</evidence>
<keyword evidence="3" id="KW-1185">Reference proteome</keyword>
<evidence type="ECO:0000313" key="3">
    <source>
        <dbReference type="Proteomes" id="UP000738431"/>
    </source>
</evidence>